<name>A0ABS3T503_9FLAO</name>
<reference evidence="2 3" key="1">
    <citation type="submission" date="2021-03" db="EMBL/GenBank/DDBJ databases">
        <title>Winogradskyella sp. nov., isolated from costal sediment.</title>
        <authorList>
            <person name="Gao C."/>
        </authorList>
    </citation>
    <scope>NUCLEOTIDE SEQUENCE [LARGE SCALE GENOMIC DNA]</scope>
    <source>
        <strain evidence="2 3">DF17</strain>
    </source>
</reference>
<proteinExistence type="predicted"/>
<organism evidence="2 3">
    <name type="scientific">Winogradskyella pelagia</name>
    <dbReference type="NCBI Taxonomy" id="2819984"/>
    <lineage>
        <taxon>Bacteria</taxon>
        <taxon>Pseudomonadati</taxon>
        <taxon>Bacteroidota</taxon>
        <taxon>Flavobacteriia</taxon>
        <taxon>Flavobacteriales</taxon>
        <taxon>Flavobacteriaceae</taxon>
        <taxon>Winogradskyella</taxon>
    </lineage>
</organism>
<evidence type="ECO:0000313" key="2">
    <source>
        <dbReference type="EMBL" id="MBO3117827.1"/>
    </source>
</evidence>
<evidence type="ECO:0000313" key="3">
    <source>
        <dbReference type="Proteomes" id="UP000676776"/>
    </source>
</evidence>
<dbReference type="RefSeq" id="WP_208155183.1">
    <property type="nucleotide sequence ID" value="NZ_JAGEVF010000013.1"/>
</dbReference>
<accession>A0ABS3T503</accession>
<feature type="transmembrane region" description="Helical" evidence="1">
    <location>
        <begin position="7"/>
        <end position="25"/>
    </location>
</feature>
<feature type="transmembrane region" description="Helical" evidence="1">
    <location>
        <begin position="31"/>
        <end position="50"/>
    </location>
</feature>
<dbReference type="EMBL" id="JAGEVF010000013">
    <property type="protein sequence ID" value="MBO3117827.1"/>
    <property type="molecule type" value="Genomic_DNA"/>
</dbReference>
<dbReference type="Proteomes" id="UP000676776">
    <property type="component" value="Unassembled WGS sequence"/>
</dbReference>
<keyword evidence="1" id="KW-0472">Membrane</keyword>
<comment type="caution">
    <text evidence="2">The sequence shown here is derived from an EMBL/GenBank/DDBJ whole genome shotgun (WGS) entry which is preliminary data.</text>
</comment>
<protein>
    <submittedName>
        <fullName evidence="2">Uncharacterized protein</fullName>
    </submittedName>
</protein>
<evidence type="ECO:0000256" key="1">
    <source>
        <dbReference type="SAM" id="Phobius"/>
    </source>
</evidence>
<sequence length="58" mass="6536">MTKPNKLILLAATLIIASIVVIFSNGLEYNIWAFLLKVTGLSVFVYALYFQAKEKKTK</sequence>
<gene>
    <name evidence="2" type="ORF">J4050_13805</name>
</gene>
<keyword evidence="1" id="KW-1133">Transmembrane helix</keyword>
<keyword evidence="3" id="KW-1185">Reference proteome</keyword>
<keyword evidence="1" id="KW-0812">Transmembrane</keyword>